<feature type="compositionally biased region" description="Basic residues" evidence="2">
    <location>
        <begin position="440"/>
        <end position="458"/>
    </location>
</feature>
<evidence type="ECO:0000256" key="2">
    <source>
        <dbReference type="SAM" id="MobiDB-lite"/>
    </source>
</evidence>
<evidence type="ECO:0000313" key="3">
    <source>
        <dbReference type="EMBL" id="PSK57853.1"/>
    </source>
</evidence>
<feature type="region of interest" description="Disordered" evidence="2">
    <location>
        <begin position="30"/>
        <end position="72"/>
    </location>
</feature>
<evidence type="ECO:0000313" key="4">
    <source>
        <dbReference type="Proteomes" id="UP000243723"/>
    </source>
</evidence>
<feature type="compositionally biased region" description="Polar residues" evidence="2">
    <location>
        <begin position="360"/>
        <end position="375"/>
    </location>
</feature>
<sequence>MAPITTSTSTSTGSASLVFGTLPDNLPINRPTLGLSHTSANVASTSSAQQQGHTPGSKGANSSKTDRGFQPTSHHDEVVDELLASLIELQREVVLLKTVIKEDKSQIAEHEKQERLYEDRLTELEKEMHRAKADLRHSLKYVNRMQEHRDRDVDRTVDLKREIARLRDESGLHARIETLEAENRTSTEEKERHRQFAYDVQTERTDMVTLMIAMAQRLSQVEGLLPQEVLDANPAVLPSWLPQPGAAQSLDQDIDAGDPDAPEATPQPERRLPGHAPRADVADFTPADPLAFMAATLPDRSGSSLAATPVCTAGPASRIVPLPHQPGSPSPDPSSPNAGSSDQDALPAPTSSPVTSPSPQAGSFSSETAQPASTSQDKEVTTRPPLKGDSWAMDEPASFGGKRSRDKKRATDGRRDGAYKGEMAWRRGLDQDRIGERRDKGKGRAKAKREKGKAGRKW</sequence>
<feature type="region of interest" description="Disordered" evidence="2">
    <location>
        <begin position="316"/>
        <end position="458"/>
    </location>
</feature>
<name>A0A2P8ABN5_9PEZI</name>
<organism evidence="3 4">
    <name type="scientific">Elsinoe australis</name>
    <dbReference type="NCBI Taxonomy" id="40998"/>
    <lineage>
        <taxon>Eukaryota</taxon>
        <taxon>Fungi</taxon>
        <taxon>Dikarya</taxon>
        <taxon>Ascomycota</taxon>
        <taxon>Pezizomycotina</taxon>
        <taxon>Dothideomycetes</taxon>
        <taxon>Dothideomycetidae</taxon>
        <taxon>Myriangiales</taxon>
        <taxon>Elsinoaceae</taxon>
        <taxon>Elsinoe</taxon>
    </lineage>
</organism>
<accession>A0A2P8ABN5</accession>
<feature type="compositionally biased region" description="Basic and acidic residues" evidence="2">
    <location>
        <begin position="409"/>
        <end position="439"/>
    </location>
</feature>
<feature type="coiled-coil region" evidence="1">
    <location>
        <begin position="100"/>
        <end position="134"/>
    </location>
</feature>
<gene>
    <name evidence="3" type="ORF">B9Z65_9055</name>
</gene>
<comment type="caution">
    <text evidence="3">The sequence shown here is derived from an EMBL/GenBank/DDBJ whole genome shotgun (WGS) entry which is preliminary data.</text>
</comment>
<dbReference type="AlphaFoldDB" id="A0A2P8ABN5"/>
<keyword evidence="1" id="KW-0175">Coiled coil</keyword>
<feature type="compositionally biased region" description="Low complexity" evidence="2">
    <location>
        <begin position="349"/>
        <end position="359"/>
    </location>
</feature>
<feature type="compositionally biased region" description="Basic and acidic residues" evidence="2">
    <location>
        <begin position="268"/>
        <end position="281"/>
    </location>
</feature>
<keyword evidence="4" id="KW-1185">Reference proteome</keyword>
<feature type="compositionally biased region" description="Acidic residues" evidence="2">
    <location>
        <begin position="252"/>
        <end position="261"/>
    </location>
</feature>
<feature type="compositionally biased region" description="Pro residues" evidence="2">
    <location>
        <begin position="323"/>
        <end position="334"/>
    </location>
</feature>
<feature type="region of interest" description="Disordered" evidence="2">
    <location>
        <begin position="240"/>
        <end position="282"/>
    </location>
</feature>
<protein>
    <submittedName>
        <fullName evidence="3">Uncharacterized protein</fullName>
    </submittedName>
</protein>
<feature type="compositionally biased region" description="Polar residues" evidence="2">
    <location>
        <begin position="35"/>
        <end position="63"/>
    </location>
</feature>
<reference evidence="3 4" key="1">
    <citation type="submission" date="2017-05" db="EMBL/GenBank/DDBJ databases">
        <title>Draft genome sequence of Elsinoe australis.</title>
        <authorList>
            <person name="Cheng Q."/>
        </authorList>
    </citation>
    <scope>NUCLEOTIDE SEQUENCE [LARGE SCALE GENOMIC DNA]</scope>
    <source>
        <strain evidence="3 4">NL1</strain>
    </source>
</reference>
<dbReference type="Proteomes" id="UP000243723">
    <property type="component" value="Unassembled WGS sequence"/>
</dbReference>
<dbReference type="EMBL" id="NHZQ01000037">
    <property type="protein sequence ID" value="PSK57853.1"/>
    <property type="molecule type" value="Genomic_DNA"/>
</dbReference>
<proteinExistence type="predicted"/>
<evidence type="ECO:0000256" key="1">
    <source>
        <dbReference type="SAM" id="Coils"/>
    </source>
</evidence>